<dbReference type="InterPro" id="IPR036038">
    <property type="entry name" value="Aminotransferase-like"/>
</dbReference>
<gene>
    <name evidence="1" type="ORF">BCR42DRAFT_446540</name>
</gene>
<accession>A0A1X2IZ64</accession>
<evidence type="ECO:0000313" key="2">
    <source>
        <dbReference type="Proteomes" id="UP000193560"/>
    </source>
</evidence>
<dbReference type="Pfam" id="PF01063">
    <property type="entry name" value="Aminotran_4"/>
    <property type="match status" value="1"/>
</dbReference>
<organism evidence="1 2">
    <name type="scientific">Absidia repens</name>
    <dbReference type="NCBI Taxonomy" id="90262"/>
    <lineage>
        <taxon>Eukaryota</taxon>
        <taxon>Fungi</taxon>
        <taxon>Fungi incertae sedis</taxon>
        <taxon>Mucoromycota</taxon>
        <taxon>Mucoromycotina</taxon>
        <taxon>Mucoromycetes</taxon>
        <taxon>Mucorales</taxon>
        <taxon>Cunninghamellaceae</taxon>
        <taxon>Absidia</taxon>
    </lineage>
</organism>
<protein>
    <submittedName>
        <fullName evidence="1">Aminotransferase</fullName>
    </submittedName>
</protein>
<dbReference type="EMBL" id="MCGE01000002">
    <property type="protein sequence ID" value="ORZ24616.1"/>
    <property type="molecule type" value="Genomic_DNA"/>
</dbReference>
<comment type="caution">
    <text evidence="1">The sequence shown here is derived from an EMBL/GenBank/DDBJ whole genome shotgun (WGS) entry which is preliminary data.</text>
</comment>
<keyword evidence="1" id="KW-0808">Transferase</keyword>
<dbReference type="InterPro" id="IPR043132">
    <property type="entry name" value="BCAT-like_C"/>
</dbReference>
<dbReference type="InterPro" id="IPR043131">
    <property type="entry name" value="BCAT-like_N"/>
</dbReference>
<dbReference type="OrthoDB" id="64220at2759"/>
<dbReference type="GO" id="GO:0008483">
    <property type="term" value="F:transaminase activity"/>
    <property type="evidence" value="ECO:0007669"/>
    <property type="project" value="UniProtKB-KW"/>
</dbReference>
<dbReference type="InterPro" id="IPR001544">
    <property type="entry name" value="Aminotrans_IV"/>
</dbReference>
<evidence type="ECO:0000313" key="1">
    <source>
        <dbReference type="EMBL" id="ORZ24616.1"/>
    </source>
</evidence>
<dbReference type="Gene3D" id="3.30.470.10">
    <property type="match status" value="1"/>
</dbReference>
<proteinExistence type="predicted"/>
<keyword evidence="1" id="KW-0032">Aminotransferase</keyword>
<feature type="non-terminal residue" evidence="1">
    <location>
        <position position="1"/>
    </location>
</feature>
<reference evidence="1 2" key="1">
    <citation type="submission" date="2016-07" db="EMBL/GenBank/DDBJ databases">
        <title>Pervasive Adenine N6-methylation of Active Genes in Fungi.</title>
        <authorList>
            <consortium name="DOE Joint Genome Institute"/>
            <person name="Mondo S.J."/>
            <person name="Dannebaum R.O."/>
            <person name="Kuo R.C."/>
            <person name="Labutti K."/>
            <person name="Haridas S."/>
            <person name="Kuo A."/>
            <person name="Salamov A."/>
            <person name="Ahrendt S.R."/>
            <person name="Lipzen A."/>
            <person name="Sullivan W."/>
            <person name="Andreopoulos W.B."/>
            <person name="Clum A."/>
            <person name="Lindquist E."/>
            <person name="Daum C."/>
            <person name="Ramamoorthy G.K."/>
            <person name="Gryganskyi A."/>
            <person name="Culley D."/>
            <person name="Magnuson J.K."/>
            <person name="James T.Y."/>
            <person name="O'Malley M.A."/>
            <person name="Stajich J.E."/>
            <person name="Spatafora J.W."/>
            <person name="Visel A."/>
            <person name="Grigoriev I.V."/>
        </authorList>
    </citation>
    <scope>NUCLEOTIDE SEQUENCE [LARGE SCALE GENOMIC DNA]</scope>
    <source>
        <strain evidence="1 2">NRRL 1336</strain>
    </source>
</reference>
<sequence>MEEPLYLLETILYDPNEGFYLLDLHLARLTRSAKDFQYPEPNGTCIKDLLLAQVPLENPQRVRLLYDIHGNTTIEYTTLPIESINSINTLDDQTTLKLNTQSPLKIVLDTQATLTVGQLTIQHKTTHRRVYTAARERTHAGTSDVFDVVLWNTNNQITETSIANIAIGKRSQQGNYIWKTPSLDCGLLPGVFRRYLLDQGKMVESKITTDDLIKAQQDGDTIICFNSVRKIYKVYLDVA</sequence>
<dbReference type="Gene3D" id="3.20.10.10">
    <property type="entry name" value="D-amino Acid Aminotransferase, subunit A, domain 2"/>
    <property type="match status" value="1"/>
</dbReference>
<dbReference type="Proteomes" id="UP000193560">
    <property type="component" value="Unassembled WGS sequence"/>
</dbReference>
<keyword evidence="2" id="KW-1185">Reference proteome</keyword>
<dbReference type="SUPFAM" id="SSF56752">
    <property type="entry name" value="D-aminoacid aminotransferase-like PLP-dependent enzymes"/>
    <property type="match status" value="1"/>
</dbReference>
<dbReference type="AlphaFoldDB" id="A0A1X2IZ64"/>
<dbReference type="STRING" id="90262.A0A1X2IZ64"/>
<name>A0A1X2IZ64_9FUNG</name>